<keyword evidence="8" id="KW-0472">Membrane</keyword>
<reference evidence="11 12" key="1">
    <citation type="submission" date="2018-11" db="EMBL/GenBank/DDBJ databases">
        <title>Haplotype-resolved cattle genomes.</title>
        <authorList>
            <person name="Low W.Y."/>
            <person name="Tearle R."/>
            <person name="Bickhart D.M."/>
            <person name="Rosen B.D."/>
            <person name="Koren S."/>
            <person name="Rhie A."/>
            <person name="Hiendleder S."/>
            <person name="Phillippy A.M."/>
            <person name="Smith T.P.L."/>
            <person name="Williams J.L."/>
        </authorList>
    </citation>
    <scope>NUCLEOTIDE SEQUENCE [LARGE SCALE GENOMIC DNA]</scope>
</reference>
<name>A0A4W2F2V8_BOBOX</name>
<dbReference type="PANTHER" id="PTHR15712:SF19">
    <property type="entry name" value="ARMADILLO REPEAT-CONTAINING PROTEIN 10"/>
    <property type="match status" value="1"/>
</dbReference>
<comment type="subcellular location">
    <subcellularLocation>
        <location evidence="1">Mitochondrion outer membrane</location>
        <topology evidence="1">Single-pass membrane protein</topology>
    </subcellularLocation>
</comment>
<dbReference type="PANTHER" id="PTHR15712">
    <property type="entry name" value="ARMADILLO REPEAT CONTAINING PROTEIN"/>
    <property type="match status" value="1"/>
</dbReference>
<proteinExistence type="predicted"/>
<dbReference type="Proteomes" id="UP000314981">
    <property type="component" value="Chromosome 4"/>
</dbReference>
<keyword evidence="5" id="KW-1000">Mitochondrion outer membrane</keyword>
<dbReference type="GO" id="GO:0005741">
    <property type="term" value="C:mitochondrial outer membrane"/>
    <property type="evidence" value="ECO:0007669"/>
    <property type="project" value="UniProtKB-SubCell"/>
</dbReference>
<protein>
    <submittedName>
        <fullName evidence="11">Leucine rich repeat containing 17</fullName>
    </submittedName>
</protein>
<sequence>MRVAIIIILLFFCKAAELRKASPGGARNRVNLGRAGGSRKSSNPVKRYAPGLACEVYTYLHEKYLDCQERKLVYVLPDWPQDLLHMLLARNKIRILKNSMFSKFKKLKSLDLQQNEISKIESEAFFGLNKLTTLLLQHNQIKVLTEEVFIYTPLLSYLRLYDNPWHCTCEMETLISMLQIPRNRNLGNYAKCESPQELKNKKLRQIKSEQLCNEEESEQLEPRPQLSGKPPVIKTEVDSTLCHNYVFPIQTLDCRRKELKKVPNNIPPDIVKLDLSHNKINQLRPKEFEDVHELKKLNLSSNGIQFIDPEDLTSGSYDDTLNAEQVQKLLYLLESTEDPVIIERALVTLGNNAAFSANQIVIRELGGIPIVGSKINNPNQSIKEKALNALNNLSVNVENQIKIKVYVSQVCEDVIAGPLNSAVQLAGLRLLTNMTVTNDHQDMLSSYITDLFHVLVTGNGSTKVQVLKLLLNLSENPAMTDRLLDAQVDSSFLSLLDGHVPKEILLRALTLLQNITNCLNEEHRLAAQPTFPEGSLFSLLYGKECAQKMKALVHHHDADVKEKILSAAEFKQ</sequence>
<evidence type="ECO:0000256" key="5">
    <source>
        <dbReference type="ARBA" id="ARBA00022787"/>
    </source>
</evidence>
<dbReference type="InterPro" id="IPR003591">
    <property type="entry name" value="Leu-rich_rpt_typical-subtyp"/>
</dbReference>
<evidence type="ECO:0000256" key="1">
    <source>
        <dbReference type="ARBA" id="ARBA00004572"/>
    </source>
</evidence>
<evidence type="ECO:0000313" key="11">
    <source>
        <dbReference type="Ensembl" id="ENSBIXP00000043744.1"/>
    </source>
</evidence>
<feature type="domain" description="Armadillo repeat-containing" evidence="10">
    <location>
        <begin position="321"/>
        <end position="540"/>
    </location>
</feature>
<evidence type="ECO:0000256" key="3">
    <source>
        <dbReference type="ARBA" id="ARBA00022692"/>
    </source>
</evidence>
<dbReference type="Ensembl" id="ENSBIXT00000052476.1">
    <property type="protein sequence ID" value="ENSBIXP00000043744.1"/>
    <property type="gene ID" value="ENSBIXG00000027893.1"/>
</dbReference>
<dbReference type="SUPFAM" id="SSF52058">
    <property type="entry name" value="L domain-like"/>
    <property type="match status" value="2"/>
</dbReference>
<keyword evidence="7" id="KW-0496">Mitochondrion</keyword>
<keyword evidence="9" id="KW-0732">Signal</keyword>
<dbReference type="Pfam" id="PF04826">
    <property type="entry name" value="Arm_2"/>
    <property type="match status" value="1"/>
</dbReference>
<keyword evidence="3" id="KW-0812">Transmembrane</keyword>
<reference evidence="11" key="3">
    <citation type="submission" date="2025-09" db="UniProtKB">
        <authorList>
            <consortium name="Ensembl"/>
        </authorList>
    </citation>
    <scope>IDENTIFICATION</scope>
</reference>
<dbReference type="Gene3D" id="1.25.10.10">
    <property type="entry name" value="Leucine-rich Repeat Variant"/>
    <property type="match status" value="2"/>
</dbReference>
<dbReference type="STRING" id="30522.A0A4W2F2V8"/>
<dbReference type="AlphaFoldDB" id="A0A4W2F2V8"/>
<evidence type="ECO:0000313" key="12">
    <source>
        <dbReference type="Proteomes" id="UP000314981"/>
    </source>
</evidence>
<evidence type="ECO:0000256" key="4">
    <source>
        <dbReference type="ARBA" id="ARBA00022737"/>
    </source>
</evidence>
<keyword evidence="12" id="KW-1185">Reference proteome</keyword>
<dbReference type="PROSITE" id="PS51450">
    <property type="entry name" value="LRR"/>
    <property type="match status" value="2"/>
</dbReference>
<dbReference type="InterPro" id="IPR032675">
    <property type="entry name" value="LRR_dom_sf"/>
</dbReference>
<evidence type="ECO:0000256" key="2">
    <source>
        <dbReference type="ARBA" id="ARBA00022614"/>
    </source>
</evidence>
<dbReference type="InterPro" id="IPR006911">
    <property type="entry name" value="ARM-rpt_dom"/>
</dbReference>
<evidence type="ECO:0000256" key="7">
    <source>
        <dbReference type="ARBA" id="ARBA00023128"/>
    </source>
</evidence>
<dbReference type="FunFam" id="3.80.10.10:FF:000098">
    <property type="entry name" value="leucine-rich repeat-containing protein 17"/>
    <property type="match status" value="1"/>
</dbReference>
<evidence type="ECO:0000256" key="9">
    <source>
        <dbReference type="SAM" id="SignalP"/>
    </source>
</evidence>
<keyword evidence="6" id="KW-1133">Transmembrane helix</keyword>
<evidence type="ECO:0000256" key="6">
    <source>
        <dbReference type="ARBA" id="ARBA00022989"/>
    </source>
</evidence>
<organism evidence="11 12">
    <name type="scientific">Bos indicus x Bos taurus</name>
    <name type="common">Hybrid cattle</name>
    <dbReference type="NCBI Taxonomy" id="30522"/>
    <lineage>
        <taxon>Eukaryota</taxon>
        <taxon>Metazoa</taxon>
        <taxon>Chordata</taxon>
        <taxon>Craniata</taxon>
        <taxon>Vertebrata</taxon>
        <taxon>Euteleostomi</taxon>
        <taxon>Mammalia</taxon>
        <taxon>Eutheria</taxon>
        <taxon>Laurasiatheria</taxon>
        <taxon>Artiodactyla</taxon>
        <taxon>Ruminantia</taxon>
        <taxon>Pecora</taxon>
        <taxon>Bovidae</taxon>
        <taxon>Bovinae</taxon>
        <taxon>Bos</taxon>
    </lineage>
</organism>
<dbReference type="InterPro" id="IPR051303">
    <property type="entry name" value="Armcx_regulator"/>
</dbReference>
<dbReference type="InterPro" id="IPR016024">
    <property type="entry name" value="ARM-type_fold"/>
</dbReference>
<feature type="chain" id="PRO_5021379304" evidence="9">
    <location>
        <begin position="16"/>
        <end position="572"/>
    </location>
</feature>
<feature type="signal peptide" evidence="9">
    <location>
        <begin position="1"/>
        <end position="15"/>
    </location>
</feature>
<accession>A0A4W2F2V8</accession>
<reference evidence="11" key="2">
    <citation type="submission" date="2025-08" db="UniProtKB">
        <authorList>
            <consortium name="Ensembl"/>
        </authorList>
    </citation>
    <scope>IDENTIFICATION</scope>
</reference>
<dbReference type="SMART" id="SM00369">
    <property type="entry name" value="LRR_TYP"/>
    <property type="match status" value="4"/>
</dbReference>
<dbReference type="InterPro" id="IPR011989">
    <property type="entry name" value="ARM-like"/>
</dbReference>
<dbReference type="Gene3D" id="3.80.10.10">
    <property type="entry name" value="Ribonuclease Inhibitor"/>
    <property type="match status" value="2"/>
</dbReference>
<dbReference type="GO" id="GO:1902254">
    <property type="term" value="P:negative regulation of intrinsic apoptotic signaling pathway by p53 class mediator"/>
    <property type="evidence" value="ECO:0007669"/>
    <property type="project" value="TreeGrafter"/>
</dbReference>
<evidence type="ECO:0000259" key="10">
    <source>
        <dbReference type="Pfam" id="PF04826"/>
    </source>
</evidence>
<dbReference type="InterPro" id="IPR001611">
    <property type="entry name" value="Leu-rich_rpt"/>
</dbReference>
<dbReference type="Pfam" id="PF13855">
    <property type="entry name" value="LRR_8"/>
    <property type="match status" value="2"/>
</dbReference>
<keyword evidence="2" id="KW-0433">Leucine-rich repeat</keyword>
<gene>
    <name evidence="11" type="primary">LRRC17</name>
</gene>
<keyword evidence="4" id="KW-0677">Repeat</keyword>
<dbReference type="SUPFAM" id="SSF48371">
    <property type="entry name" value="ARM repeat"/>
    <property type="match status" value="1"/>
</dbReference>
<evidence type="ECO:0000256" key="8">
    <source>
        <dbReference type="ARBA" id="ARBA00023136"/>
    </source>
</evidence>